<dbReference type="Gene3D" id="3.40.50.720">
    <property type="entry name" value="NAD(P)-binding Rossmann-like Domain"/>
    <property type="match status" value="1"/>
</dbReference>
<reference evidence="2 3" key="1">
    <citation type="submission" date="2016-02" db="EMBL/GenBank/DDBJ databases">
        <title>Complete Genome Sequence of Weissella jogaejeotgali FOL01.</title>
        <authorList>
            <person name="Lee J.-H."/>
            <person name="Ku H.-J."/>
        </authorList>
    </citation>
    <scope>NUCLEOTIDE SEQUENCE [LARGE SCALE GENOMIC DNA]</scope>
    <source>
        <strain evidence="2 3">FOL01</strain>
    </source>
</reference>
<gene>
    <name evidence="2" type="ORF">FOL01_0087</name>
</gene>
<dbReference type="Gene3D" id="3.90.25.10">
    <property type="entry name" value="UDP-galactose 4-epimerase, domain 1"/>
    <property type="match status" value="1"/>
</dbReference>
<proteinExistence type="predicted"/>
<dbReference type="OrthoDB" id="152510at2"/>
<dbReference type="InterPro" id="IPR016040">
    <property type="entry name" value="NAD(P)-bd_dom"/>
</dbReference>
<dbReference type="KEGG" id="wjo:FOL01_0087"/>
<evidence type="ECO:0000259" key="1">
    <source>
        <dbReference type="Pfam" id="PF13460"/>
    </source>
</evidence>
<sequence length="285" mass="30476">MTILVTGATGGYGSAALEELKTLVPQDEIFALARSEEKAATLREKGFQVRIASYDDSESLEQAFTGVDRLLFVSGSEVGSRKPQHQHIIDAAKKTGVSYIAYTSFNKADTSTSPLAAEHAYTEAAIIESGISHTFLRNNWYLENELPLIQTALKTGKFVHAGGEGKAGWTLRSELAKLGARAVSGKFDFPAVLEVGNPLMTYQQLAAAVASATGTELEVVDADVATASQFLQDNAGMPQKVADMVAGSQSIVKSGSLAVEPSDIEKYLGRPFLTVEESVQQLLEK</sequence>
<dbReference type="STRING" id="1631871.FOL01_0087"/>
<name>A0A1L6R8S2_9LACO</name>
<organism evidence="2 3">
    <name type="scientific">Weissella jogaejeotgali</name>
    <dbReference type="NCBI Taxonomy" id="1631871"/>
    <lineage>
        <taxon>Bacteria</taxon>
        <taxon>Bacillati</taxon>
        <taxon>Bacillota</taxon>
        <taxon>Bacilli</taxon>
        <taxon>Lactobacillales</taxon>
        <taxon>Lactobacillaceae</taxon>
        <taxon>Weissella</taxon>
    </lineage>
</organism>
<dbReference type="SUPFAM" id="SSF51735">
    <property type="entry name" value="NAD(P)-binding Rossmann-fold domains"/>
    <property type="match status" value="1"/>
</dbReference>
<dbReference type="PANTHER" id="PTHR47129:SF1">
    <property type="entry name" value="NMRA-LIKE DOMAIN-CONTAINING PROTEIN"/>
    <property type="match status" value="1"/>
</dbReference>
<keyword evidence="3" id="KW-1185">Reference proteome</keyword>
<dbReference type="Pfam" id="PF13460">
    <property type="entry name" value="NAD_binding_10"/>
    <property type="match status" value="1"/>
</dbReference>
<evidence type="ECO:0000313" key="3">
    <source>
        <dbReference type="Proteomes" id="UP000185473"/>
    </source>
</evidence>
<dbReference type="InterPro" id="IPR052718">
    <property type="entry name" value="NmrA-type_oxidoreductase"/>
</dbReference>
<dbReference type="RefSeq" id="WP_075268808.1">
    <property type="nucleotide sequence ID" value="NZ_CP014332.1"/>
</dbReference>
<dbReference type="AlphaFoldDB" id="A0A1L6R8S2"/>
<dbReference type="Proteomes" id="UP000185473">
    <property type="component" value="Chromosome"/>
</dbReference>
<dbReference type="PANTHER" id="PTHR47129">
    <property type="entry name" value="QUINONE OXIDOREDUCTASE 2"/>
    <property type="match status" value="1"/>
</dbReference>
<feature type="domain" description="NAD(P)-binding" evidence="1">
    <location>
        <begin position="7"/>
        <end position="146"/>
    </location>
</feature>
<evidence type="ECO:0000313" key="2">
    <source>
        <dbReference type="EMBL" id="APS40946.1"/>
    </source>
</evidence>
<protein>
    <submittedName>
        <fullName evidence="2">NADPH:quinone oxidoreductase 2</fullName>
    </submittedName>
</protein>
<accession>A0A1L6R8S2</accession>
<dbReference type="EMBL" id="CP014332">
    <property type="protein sequence ID" value="APS40946.1"/>
    <property type="molecule type" value="Genomic_DNA"/>
</dbReference>
<dbReference type="InterPro" id="IPR036291">
    <property type="entry name" value="NAD(P)-bd_dom_sf"/>
</dbReference>